<sequence>MSNAVRHVLGVVAGLLLTPLLAVALAYGTGQIVFALRMFTMPWPGALALAACAIALGFLAGSRLSPVASLLPGLTYTLAGLMMIIVELYPANLMELLPATLRVGFDTLGQVGLMFVLGVLLLTASAFPSRWRAARPRPGVPPAPYGPPPQQPPSYPSAFTPYQPPDQGDDQTRPLPR</sequence>
<evidence type="ECO:0000256" key="1">
    <source>
        <dbReference type="SAM" id="MobiDB-lite"/>
    </source>
</evidence>
<feature type="transmembrane region" description="Helical" evidence="2">
    <location>
        <begin position="108"/>
        <end position="127"/>
    </location>
</feature>
<evidence type="ECO:0000313" key="4">
    <source>
        <dbReference type="Proteomes" id="UP001597368"/>
    </source>
</evidence>
<keyword evidence="4" id="KW-1185">Reference proteome</keyword>
<accession>A0ABW4STJ2</accession>
<proteinExistence type="predicted"/>
<feature type="transmembrane region" description="Helical" evidence="2">
    <location>
        <begin position="67"/>
        <end position="88"/>
    </location>
</feature>
<dbReference type="EMBL" id="JBHUFV010000016">
    <property type="protein sequence ID" value="MFD1931961.1"/>
    <property type="molecule type" value="Genomic_DNA"/>
</dbReference>
<organism evidence="3 4">
    <name type="scientific">Nonomuraea mangrovi</name>
    <dbReference type="NCBI Taxonomy" id="2316207"/>
    <lineage>
        <taxon>Bacteria</taxon>
        <taxon>Bacillati</taxon>
        <taxon>Actinomycetota</taxon>
        <taxon>Actinomycetes</taxon>
        <taxon>Streptosporangiales</taxon>
        <taxon>Streptosporangiaceae</taxon>
        <taxon>Nonomuraea</taxon>
    </lineage>
</organism>
<dbReference type="RefSeq" id="WP_379571789.1">
    <property type="nucleotide sequence ID" value="NZ_JBHUFV010000016.1"/>
</dbReference>
<keyword evidence="2" id="KW-0472">Membrane</keyword>
<protein>
    <submittedName>
        <fullName evidence="3">Uncharacterized protein</fullName>
    </submittedName>
</protein>
<feature type="compositionally biased region" description="Pro residues" evidence="1">
    <location>
        <begin position="138"/>
        <end position="155"/>
    </location>
</feature>
<feature type="transmembrane region" description="Helical" evidence="2">
    <location>
        <begin position="42"/>
        <end position="60"/>
    </location>
</feature>
<dbReference type="Proteomes" id="UP001597368">
    <property type="component" value="Unassembled WGS sequence"/>
</dbReference>
<feature type="region of interest" description="Disordered" evidence="1">
    <location>
        <begin position="137"/>
        <end position="177"/>
    </location>
</feature>
<keyword evidence="2" id="KW-1133">Transmembrane helix</keyword>
<name>A0ABW4STJ2_9ACTN</name>
<evidence type="ECO:0000256" key="2">
    <source>
        <dbReference type="SAM" id="Phobius"/>
    </source>
</evidence>
<reference evidence="4" key="1">
    <citation type="journal article" date="2019" name="Int. J. Syst. Evol. Microbiol.">
        <title>The Global Catalogue of Microorganisms (GCM) 10K type strain sequencing project: providing services to taxonomists for standard genome sequencing and annotation.</title>
        <authorList>
            <consortium name="The Broad Institute Genomics Platform"/>
            <consortium name="The Broad Institute Genome Sequencing Center for Infectious Disease"/>
            <person name="Wu L."/>
            <person name="Ma J."/>
        </authorList>
    </citation>
    <scope>NUCLEOTIDE SEQUENCE [LARGE SCALE GENOMIC DNA]</scope>
    <source>
        <strain evidence="4">ICMP 6774ER</strain>
    </source>
</reference>
<gene>
    <name evidence="3" type="ORF">ACFSKW_10785</name>
</gene>
<evidence type="ECO:0000313" key="3">
    <source>
        <dbReference type="EMBL" id="MFD1931961.1"/>
    </source>
</evidence>
<keyword evidence="2" id="KW-0812">Transmembrane</keyword>
<comment type="caution">
    <text evidence="3">The sequence shown here is derived from an EMBL/GenBank/DDBJ whole genome shotgun (WGS) entry which is preliminary data.</text>
</comment>